<keyword evidence="10 17" id="KW-0472">Membrane</keyword>
<evidence type="ECO:0000256" key="10">
    <source>
        <dbReference type="ARBA" id="ARBA00023136"/>
    </source>
</evidence>
<keyword evidence="12" id="KW-0739">Sodium transport</keyword>
<evidence type="ECO:0000256" key="9">
    <source>
        <dbReference type="ARBA" id="ARBA00023065"/>
    </source>
</evidence>
<dbReference type="PROSITE" id="PS00754">
    <property type="entry name" value="NA_NEUROTRAN_SYMP_2"/>
    <property type="match status" value="1"/>
</dbReference>
<evidence type="ECO:0000256" key="6">
    <source>
        <dbReference type="ARBA" id="ARBA00022970"/>
    </source>
</evidence>
<comment type="subcellular location">
    <subcellularLocation>
        <location evidence="1">Membrane</location>
        <topology evidence="1">Multi-pass membrane protein</topology>
    </subcellularLocation>
</comment>
<keyword evidence="18" id="KW-0732">Signal</keyword>
<feature type="transmembrane region" description="Helical" evidence="17">
    <location>
        <begin position="322"/>
        <end position="340"/>
    </location>
</feature>
<dbReference type="PANTHER" id="PTHR11616">
    <property type="entry name" value="SODIUM/CHLORIDE DEPENDENT TRANSPORTER"/>
    <property type="match status" value="1"/>
</dbReference>
<keyword evidence="16" id="KW-1015">Disulfide bond</keyword>
<dbReference type="PANTHER" id="PTHR11616:SF321">
    <property type="entry name" value="SODIUM-DEPENDENT NUTRIENT AMINO ACID TRANSPORTER 1-RELATED"/>
    <property type="match status" value="1"/>
</dbReference>
<evidence type="ECO:0000256" key="16">
    <source>
        <dbReference type="PIRSR" id="PIRSR600175-2"/>
    </source>
</evidence>
<dbReference type="PROSITE" id="PS50267">
    <property type="entry name" value="NA_NEUROTRAN_SYMP_3"/>
    <property type="match status" value="1"/>
</dbReference>
<dbReference type="VEuPathDB" id="VectorBase:ISCP_032407"/>
<feature type="binding site" evidence="15">
    <location>
        <position position="156"/>
    </location>
    <ligand>
        <name>Na(+)</name>
        <dbReference type="ChEBI" id="CHEBI:29101"/>
        <label>1</label>
    </ligand>
</feature>
<keyword evidence="15" id="KW-0479">Metal-binding</keyword>
<accession>A0A4D5RUE0</accession>
<dbReference type="Pfam" id="PF00209">
    <property type="entry name" value="SNF"/>
    <property type="match status" value="1"/>
</dbReference>
<comment type="function">
    <text evidence="13">Unusual broad substrate spectrum amino acid:sodium cotransporter that promotes absorption of the D isomers of essential amino acids. Neutral amino acids are the preferred substrates, especially methionine and phenylalanine.</text>
</comment>
<feature type="signal peptide" evidence="18">
    <location>
        <begin position="1"/>
        <end position="17"/>
    </location>
</feature>
<evidence type="ECO:0000256" key="8">
    <source>
        <dbReference type="ARBA" id="ARBA00023053"/>
    </source>
</evidence>
<feature type="transmembrane region" description="Helical" evidence="17">
    <location>
        <begin position="182"/>
        <end position="203"/>
    </location>
</feature>
<feature type="binding site" evidence="15">
    <location>
        <position position="261"/>
    </location>
    <ligand>
        <name>Na(+)</name>
        <dbReference type="ChEBI" id="CHEBI:29101"/>
        <label>1</label>
    </ligand>
</feature>
<feature type="binding site" evidence="15">
    <location>
        <position position="257"/>
    </location>
    <ligand>
        <name>Na(+)</name>
        <dbReference type="ChEBI" id="CHEBI:29101"/>
        <label>1</label>
    </ligand>
</feature>
<evidence type="ECO:0000256" key="13">
    <source>
        <dbReference type="ARBA" id="ARBA00037785"/>
    </source>
</evidence>
<evidence type="ECO:0000313" key="19">
    <source>
        <dbReference type="EMBL" id="MOY40316.1"/>
    </source>
</evidence>
<dbReference type="SUPFAM" id="SSF161070">
    <property type="entry name" value="SNF-like"/>
    <property type="match status" value="1"/>
</dbReference>
<feature type="transmembrane region" description="Helical" evidence="17">
    <location>
        <begin position="245"/>
        <end position="273"/>
    </location>
</feature>
<keyword evidence="4 17" id="KW-0812">Transmembrane</keyword>
<feature type="transmembrane region" description="Helical" evidence="17">
    <location>
        <begin position="361"/>
        <end position="380"/>
    </location>
</feature>
<evidence type="ECO:0000256" key="18">
    <source>
        <dbReference type="SAM" id="SignalP"/>
    </source>
</evidence>
<dbReference type="VEuPathDB" id="VectorBase:ISCI023410"/>
<dbReference type="PRINTS" id="PR00176">
    <property type="entry name" value="NANEUSMPORT"/>
</dbReference>
<keyword evidence="7 17" id="KW-1133">Transmembrane helix</keyword>
<evidence type="ECO:0000256" key="17">
    <source>
        <dbReference type="SAM" id="Phobius"/>
    </source>
</evidence>
<comment type="similarity">
    <text evidence="2">Belongs to the sodium:neurotransmitter symporter (SNF) (TC 2.A.22) family.</text>
</comment>
<dbReference type="AlphaFoldDB" id="A0A4D5RUE0"/>
<evidence type="ECO:0000256" key="15">
    <source>
        <dbReference type="PIRSR" id="PIRSR600175-1"/>
    </source>
</evidence>
<keyword evidence="11" id="KW-0325">Glycoprotein</keyword>
<dbReference type="GO" id="GO:0006865">
    <property type="term" value="P:amino acid transport"/>
    <property type="evidence" value="ECO:0007669"/>
    <property type="project" value="UniProtKB-KW"/>
</dbReference>
<evidence type="ECO:0000256" key="2">
    <source>
        <dbReference type="ARBA" id="ARBA00006459"/>
    </source>
</evidence>
<evidence type="ECO:0000256" key="3">
    <source>
        <dbReference type="ARBA" id="ARBA00022448"/>
    </source>
</evidence>
<sequence length="481" mass="53852">MALCLFYMFASMQSVLPWTYCDTEWSDETCYDNDLENSTMEYTANVTSSAEQYFQKYVLKNSGGFTLPSALDWRMALCLLLAWVCEALSTIKGVDSIGKVVYVTSTFPYVVLVSLLVITCLQDGAFTGIKAFFVPQWEKILDIEVWFKACEQSFFSLGIGFGYLVMYSSFNDFKHNVGRDAFLISIADTITSVLAGCVVFGTLGSLAHELGTDDISQVLKGESDLGLAFVTYPEALSRISFIPQFWSVMFFIMLFMLGLGSGVGGVQLVTTVLTDQYPGWSKWKSHISILFCVISFGTGLVLCTDSGNAIRLLFDNYGVGRALFIYGTLQVVGFVWIYGFRNIIEDFEYMLNKKVSWYWKITWGFITPVSLISIFIYGTATEGGSSSLPPIGQTIGWIMAGIAVGQIVLWMTITFINAKGSDILEKLKTTFSPTPSYGPRDPKVFKEWKEWKFNKRNNASVTLPYNISGQVNPSYQRDEDY</sequence>
<feature type="transmembrane region" description="Helical" evidence="17">
    <location>
        <begin position="153"/>
        <end position="170"/>
    </location>
</feature>
<feature type="chain" id="PRO_5020034155" description="Sodium-dependent nutrient amino acid transporter 1" evidence="18">
    <location>
        <begin position="18"/>
        <end position="481"/>
    </location>
</feature>
<dbReference type="InterPro" id="IPR037272">
    <property type="entry name" value="SNS_sf"/>
</dbReference>
<keyword evidence="8 15" id="KW-0915">Sodium</keyword>
<keyword evidence="3" id="KW-0813">Transport</keyword>
<dbReference type="GO" id="GO:0046872">
    <property type="term" value="F:metal ion binding"/>
    <property type="evidence" value="ECO:0007669"/>
    <property type="project" value="UniProtKB-KW"/>
</dbReference>
<keyword evidence="6" id="KW-0029">Amino-acid transport</keyword>
<feature type="transmembrane region" description="Helical" evidence="17">
    <location>
        <begin position="395"/>
        <end position="418"/>
    </location>
</feature>
<dbReference type="EMBL" id="GHJT01006345">
    <property type="protein sequence ID" value="MOY40316.1"/>
    <property type="molecule type" value="Transcribed_RNA"/>
</dbReference>
<reference evidence="19" key="1">
    <citation type="submission" date="2019-04" db="EMBL/GenBank/DDBJ databases">
        <title>An insight into the mialome of Ixodes scapularis.</title>
        <authorList>
            <person name="Ribeiro J.M."/>
            <person name="Mather T.N."/>
            <person name="Karim S."/>
        </authorList>
    </citation>
    <scope>NUCLEOTIDE SEQUENCE</scope>
</reference>
<evidence type="ECO:0000256" key="5">
    <source>
        <dbReference type="ARBA" id="ARBA00022847"/>
    </source>
</evidence>
<feature type="transmembrane region" description="Helical" evidence="17">
    <location>
        <begin position="106"/>
        <end position="133"/>
    </location>
</feature>
<protein>
    <recommendedName>
        <fullName evidence="14">Sodium-dependent nutrient amino acid transporter 1</fullName>
    </recommendedName>
</protein>
<proteinExistence type="inferred from homology"/>
<evidence type="ECO:0000256" key="12">
    <source>
        <dbReference type="ARBA" id="ARBA00023201"/>
    </source>
</evidence>
<keyword evidence="9" id="KW-0406">Ion transport</keyword>
<evidence type="ECO:0000256" key="1">
    <source>
        <dbReference type="ARBA" id="ARBA00004141"/>
    </source>
</evidence>
<evidence type="ECO:0000256" key="4">
    <source>
        <dbReference type="ARBA" id="ARBA00022692"/>
    </source>
</evidence>
<evidence type="ECO:0000256" key="7">
    <source>
        <dbReference type="ARBA" id="ARBA00022989"/>
    </source>
</evidence>
<feature type="disulfide bond" evidence="16">
    <location>
        <begin position="21"/>
        <end position="30"/>
    </location>
</feature>
<evidence type="ECO:0000256" key="14">
    <source>
        <dbReference type="ARBA" id="ARBA00040215"/>
    </source>
</evidence>
<keyword evidence="5" id="KW-0769">Symport</keyword>
<feature type="transmembrane region" description="Helical" evidence="17">
    <location>
        <begin position="285"/>
        <end position="302"/>
    </location>
</feature>
<evidence type="ECO:0000256" key="11">
    <source>
        <dbReference type="ARBA" id="ARBA00023180"/>
    </source>
</evidence>
<dbReference type="GO" id="GO:0015293">
    <property type="term" value="F:symporter activity"/>
    <property type="evidence" value="ECO:0007669"/>
    <property type="project" value="UniProtKB-KW"/>
</dbReference>
<dbReference type="VEuPathDB" id="VectorBase:ISCW023410"/>
<organism evidence="19">
    <name type="scientific">Ixodes scapularis</name>
    <name type="common">Black-legged tick</name>
    <name type="synonym">Deer tick</name>
    <dbReference type="NCBI Taxonomy" id="6945"/>
    <lineage>
        <taxon>Eukaryota</taxon>
        <taxon>Metazoa</taxon>
        <taxon>Ecdysozoa</taxon>
        <taxon>Arthropoda</taxon>
        <taxon>Chelicerata</taxon>
        <taxon>Arachnida</taxon>
        <taxon>Acari</taxon>
        <taxon>Parasitiformes</taxon>
        <taxon>Ixodida</taxon>
        <taxon>Ixodoidea</taxon>
        <taxon>Ixodidae</taxon>
        <taxon>Ixodinae</taxon>
        <taxon>Ixodes</taxon>
    </lineage>
</organism>
<dbReference type="GO" id="GO:0016020">
    <property type="term" value="C:membrane"/>
    <property type="evidence" value="ECO:0007669"/>
    <property type="project" value="UniProtKB-SubCell"/>
</dbReference>
<dbReference type="GO" id="GO:0006814">
    <property type="term" value="P:sodium ion transport"/>
    <property type="evidence" value="ECO:0007669"/>
    <property type="project" value="UniProtKB-KW"/>
</dbReference>
<name>A0A4D5RUE0_IXOSC</name>
<dbReference type="InterPro" id="IPR000175">
    <property type="entry name" value="Na/ntran_symport"/>
</dbReference>
<dbReference type="OrthoDB" id="6581954at2759"/>